<proteinExistence type="predicted"/>
<sequence length="713" mass="80432">MVRNEELGPELPVPRPLLAVRLVLAAYSIHDSHIVDTTSVFVDSAVEMAFCEACKLNSVALLERIWNGSHPETSPSPADLGPGNGPKWSRRHYLRTDKHYNRFQFQGAIVEAAKHQELEKAMEMVQWLYDHFHGCIVPFGAVSAAASHGHLEILKFFKKHEISGKLGDDRDEIEAEWGNVVRWGRRDMEAAAENNHFDIFWWLHKHAPAPRYLNNVMKSALRDGNLLMLDWIQAHYLARRDGSQNNVGSQDDAGIGDTAESLLSERRFFMADAIIGGQLVALEWLLDNGYDAGDNHCNWVILAALQTNLLDILDWLIETKVVEAGRILNVAAEEGRLDVAKDFYACYWHKICAQHDYPLEPQELWVSQRETLWITSDTMISAVRRGRLEVARWLFDTFSCAVDLFESRSWSHIIDTASEWGKLEMVKYLHEVSTLFTQTTARKRKRGKTMCGTGPTCSIEAMDDAARTNRLDVVQWLHAVRKEGCTTKAMDDAATFGHLAMVQWLHFHRSEGCSTAAMDGAAGNGHLEVVQWLYSHRSEGCTTAAMDIAAETGHLEVLMWLHDNTSARCTTQAMDGAATEGHLDGVKWLHHNRSEGCTANAIDGAATYNKLDVVKWLLANRFEGCTTDAMDNAAYQSLEVVRLLHEHRSEGCTSAAMDGAAEWGNFDVVLFLYSQRREGCSYDAIQVWYLYATKEIRDMRNAVDDSPTENFYY</sequence>
<organism evidence="1 2">
    <name type="scientific">Phytophthora fragariae</name>
    <dbReference type="NCBI Taxonomy" id="53985"/>
    <lineage>
        <taxon>Eukaryota</taxon>
        <taxon>Sar</taxon>
        <taxon>Stramenopiles</taxon>
        <taxon>Oomycota</taxon>
        <taxon>Peronosporomycetes</taxon>
        <taxon>Peronosporales</taxon>
        <taxon>Peronosporaceae</taxon>
        <taxon>Phytophthora</taxon>
    </lineage>
</organism>
<dbReference type="SUPFAM" id="SSF48403">
    <property type="entry name" value="Ankyrin repeat"/>
    <property type="match status" value="2"/>
</dbReference>
<dbReference type="InterPro" id="IPR052050">
    <property type="entry name" value="SecEffector_AnkRepeat"/>
</dbReference>
<evidence type="ECO:0000313" key="1">
    <source>
        <dbReference type="EMBL" id="KAE9111254.1"/>
    </source>
</evidence>
<evidence type="ECO:0000313" key="2">
    <source>
        <dbReference type="Proteomes" id="UP000441208"/>
    </source>
</evidence>
<evidence type="ECO:0008006" key="3">
    <source>
        <dbReference type="Google" id="ProtNLM"/>
    </source>
</evidence>
<gene>
    <name evidence="1" type="ORF">PF007_g11551</name>
</gene>
<dbReference type="Gene3D" id="1.25.40.20">
    <property type="entry name" value="Ankyrin repeat-containing domain"/>
    <property type="match status" value="2"/>
</dbReference>
<protein>
    <recommendedName>
        <fullName evidence="3">Ankyrin repeat-containing domain</fullName>
    </recommendedName>
</protein>
<comment type="caution">
    <text evidence="1">The sequence shown here is derived from an EMBL/GenBank/DDBJ whole genome shotgun (WGS) entry which is preliminary data.</text>
</comment>
<dbReference type="PANTHER" id="PTHR46586:SF3">
    <property type="entry name" value="ANKYRIN REPEAT-CONTAINING PROTEIN"/>
    <property type="match status" value="1"/>
</dbReference>
<name>A0A6A3S747_9STRA</name>
<dbReference type="PANTHER" id="PTHR46586">
    <property type="entry name" value="ANKYRIN REPEAT-CONTAINING PROTEIN"/>
    <property type="match status" value="1"/>
</dbReference>
<dbReference type="InterPro" id="IPR036770">
    <property type="entry name" value="Ankyrin_rpt-contain_sf"/>
</dbReference>
<dbReference type="InterPro" id="IPR002110">
    <property type="entry name" value="Ankyrin_rpt"/>
</dbReference>
<dbReference type="Proteomes" id="UP000441208">
    <property type="component" value="Unassembled WGS sequence"/>
</dbReference>
<dbReference type="EMBL" id="QXFZ01000582">
    <property type="protein sequence ID" value="KAE9111254.1"/>
    <property type="molecule type" value="Genomic_DNA"/>
</dbReference>
<dbReference type="AlphaFoldDB" id="A0A6A3S747"/>
<accession>A0A6A3S747</accession>
<reference evidence="1 2" key="1">
    <citation type="submission" date="2018-08" db="EMBL/GenBank/DDBJ databases">
        <title>Genomic investigation of the strawberry pathogen Phytophthora fragariae indicates pathogenicity is determined by transcriptional variation in three key races.</title>
        <authorList>
            <person name="Adams T.M."/>
            <person name="Armitage A.D."/>
            <person name="Sobczyk M.K."/>
            <person name="Bates H.J."/>
            <person name="Dunwell J.M."/>
            <person name="Nellist C.F."/>
            <person name="Harrison R.J."/>
        </authorList>
    </citation>
    <scope>NUCLEOTIDE SEQUENCE [LARGE SCALE GENOMIC DNA]</scope>
    <source>
        <strain evidence="1 2">NOV-71</strain>
    </source>
</reference>
<dbReference type="Pfam" id="PF12796">
    <property type="entry name" value="Ank_2"/>
    <property type="match status" value="1"/>
</dbReference>